<protein>
    <submittedName>
        <fullName evidence="1">Uncharacterized protein</fullName>
    </submittedName>
</protein>
<sequence length="83" mass="9500">IFTFEKKIRLVVFFQGSIVFTLNNSQQNDNDEEEESDIKDHSIKLVFISSRILDLISNASTTTSKQCLPDDHKEAFAHIVNEV</sequence>
<dbReference type="Ensembl" id="ENSSLDT00000024903.1">
    <property type="protein sequence ID" value="ENSSLDP00000024136.1"/>
    <property type="gene ID" value="ENSSLDG00000018814.1"/>
</dbReference>
<reference evidence="1" key="2">
    <citation type="submission" date="2025-09" db="UniProtKB">
        <authorList>
            <consortium name="Ensembl"/>
        </authorList>
    </citation>
    <scope>IDENTIFICATION</scope>
</reference>
<keyword evidence="2" id="KW-1185">Reference proteome</keyword>
<dbReference type="AlphaFoldDB" id="A0A3B4Y7Y1"/>
<evidence type="ECO:0000313" key="1">
    <source>
        <dbReference type="Ensembl" id="ENSSLDP00000024136.1"/>
    </source>
</evidence>
<evidence type="ECO:0000313" key="2">
    <source>
        <dbReference type="Proteomes" id="UP000261360"/>
    </source>
</evidence>
<dbReference type="Proteomes" id="UP000261360">
    <property type="component" value="Unplaced"/>
</dbReference>
<proteinExistence type="predicted"/>
<name>A0A3B4Y7Y1_SERLL</name>
<reference evidence="1" key="1">
    <citation type="submission" date="2025-08" db="UniProtKB">
        <authorList>
            <consortium name="Ensembl"/>
        </authorList>
    </citation>
    <scope>IDENTIFICATION</scope>
</reference>
<organism evidence="1 2">
    <name type="scientific">Seriola lalandi dorsalis</name>
    <dbReference type="NCBI Taxonomy" id="1841481"/>
    <lineage>
        <taxon>Eukaryota</taxon>
        <taxon>Metazoa</taxon>
        <taxon>Chordata</taxon>
        <taxon>Craniata</taxon>
        <taxon>Vertebrata</taxon>
        <taxon>Euteleostomi</taxon>
        <taxon>Actinopterygii</taxon>
        <taxon>Neopterygii</taxon>
        <taxon>Teleostei</taxon>
        <taxon>Neoteleostei</taxon>
        <taxon>Acanthomorphata</taxon>
        <taxon>Carangaria</taxon>
        <taxon>Carangiformes</taxon>
        <taxon>Carangidae</taxon>
        <taxon>Seriola</taxon>
    </lineage>
</organism>
<accession>A0A3B4Y7Y1</accession>